<evidence type="ECO:0000313" key="1">
    <source>
        <dbReference type="EMBL" id="KKR95058.1"/>
    </source>
</evidence>
<organism evidence="1 2">
    <name type="scientific">Candidatus Roizmanbacteria bacterium GW2011_GWA1_41_13</name>
    <dbReference type="NCBI Taxonomy" id="1618474"/>
    <lineage>
        <taxon>Bacteria</taxon>
        <taxon>Candidatus Roizmaniibacteriota</taxon>
    </lineage>
</organism>
<comment type="caution">
    <text evidence="1">The sequence shown here is derived from an EMBL/GenBank/DDBJ whole genome shotgun (WGS) entry which is preliminary data.</text>
</comment>
<name>A0A0G0V280_9BACT</name>
<sequence length="126" mass="14478">MVRLNGVLLDSDRRVKGEWRGEQIPELIAETDTLYTGYIIEGGGIAETITFITTLKELDLAVTQATLYNEDYIELYLDDGVLIRYAKRRDPIQTAYTIQEMYSIFSIEGDMPHIIDVRFQKPTIIN</sequence>
<reference evidence="1 2" key="1">
    <citation type="journal article" date="2015" name="Nature">
        <title>rRNA introns, odd ribosomes, and small enigmatic genomes across a large radiation of phyla.</title>
        <authorList>
            <person name="Brown C.T."/>
            <person name="Hug L.A."/>
            <person name="Thomas B.C."/>
            <person name="Sharon I."/>
            <person name="Castelle C.J."/>
            <person name="Singh A."/>
            <person name="Wilkins M.J."/>
            <person name="Williams K.H."/>
            <person name="Banfield J.F."/>
        </authorList>
    </citation>
    <scope>NUCLEOTIDE SEQUENCE [LARGE SCALE GENOMIC DNA]</scope>
</reference>
<gene>
    <name evidence="1" type="ORF">UU41_C0001G0048</name>
</gene>
<dbReference type="AlphaFoldDB" id="A0A0G0V280"/>
<protein>
    <submittedName>
        <fullName evidence="1">Uncharacterized protein</fullName>
    </submittedName>
</protein>
<proteinExistence type="predicted"/>
<dbReference type="Proteomes" id="UP000034961">
    <property type="component" value="Unassembled WGS sequence"/>
</dbReference>
<evidence type="ECO:0000313" key="2">
    <source>
        <dbReference type="Proteomes" id="UP000034961"/>
    </source>
</evidence>
<accession>A0A0G0V280</accession>
<dbReference type="EMBL" id="LCAN01000001">
    <property type="protein sequence ID" value="KKR95058.1"/>
    <property type="molecule type" value="Genomic_DNA"/>
</dbReference>